<organism evidence="3">
    <name type="scientific">Melampsora larici-populina (strain 98AG31 / pathotype 3-4-7)</name>
    <name type="common">Poplar leaf rust fungus</name>
    <dbReference type="NCBI Taxonomy" id="747676"/>
    <lineage>
        <taxon>Eukaryota</taxon>
        <taxon>Fungi</taxon>
        <taxon>Dikarya</taxon>
        <taxon>Basidiomycota</taxon>
        <taxon>Pucciniomycotina</taxon>
        <taxon>Pucciniomycetes</taxon>
        <taxon>Pucciniales</taxon>
        <taxon>Melampsoraceae</taxon>
        <taxon>Melampsora</taxon>
    </lineage>
</organism>
<gene>
    <name evidence="2" type="ORF">MELLADRAFT_88991</name>
</gene>
<dbReference type="HOGENOM" id="CLU_559059_0_0_1"/>
<dbReference type="VEuPathDB" id="FungiDB:MELLADRAFT_88991"/>
<evidence type="ECO:0000313" key="3">
    <source>
        <dbReference type="Proteomes" id="UP000001072"/>
    </source>
</evidence>
<dbReference type="AlphaFoldDB" id="F4R6J3"/>
<feature type="compositionally biased region" description="Polar residues" evidence="1">
    <location>
        <begin position="174"/>
        <end position="220"/>
    </location>
</feature>
<sequence length="609" mass="67962">MEDELKKLTYRCKQTGNAIIQGKTLPPEDKVIIVLDDSDEDLHAKYKFPLETSTTHENGFKTNQPCSPLPGTSHDDLHTKKDDIQLINTCIVNPNSIDSQPSHLQSDVDKREDSNIAQLPAPLHVPEEAGGGKASDSHDDERESITNVAQFGQSEDPSNKPRSAPSPSESARSQNGITNQNQSAPSLSQSDQFQNGTENQSTTSLIRSSQSQNAMDSQSALTVVQSEDVTCAVHQTPASPTVINKTNSAQEMINEESASTRIIDKTSGSANIGEHPQTIQDPIKPTGNTNSPRNLRTRKQTNIAVVIPKYPDCNKKSQPSKPYELQKKVQDFKKSSQKAIEFEAKGNNFKFFLGSDQMEKELTEILLPYSGNQTSRTAKLAAWKALTALLERRQVGEPLDQVFLDSFDCGTDHVVIRTQFNAQKWFEAIQHNMPRLFNSHPGEPAYSDGFFNTSVLINKTLADKVPKSVLPVWHHTWRSMRMSVCPSAKKVTVFLKILLDCVLLTGKAFLKRPPRSETEKAMTGVEAVCQAIQWLNSQKTSKVNNNKITPLLDANNLELLVDVGLIQEWQDVFLKVLDSYVVQYFEAKYILNEDARSEDREIAIRFKKE</sequence>
<dbReference type="Proteomes" id="UP000001072">
    <property type="component" value="Unassembled WGS sequence"/>
</dbReference>
<accession>F4R6J3</accession>
<dbReference type="EMBL" id="GL883091">
    <property type="protein sequence ID" value="EGG11891.1"/>
    <property type="molecule type" value="Genomic_DNA"/>
</dbReference>
<evidence type="ECO:0000313" key="2">
    <source>
        <dbReference type="EMBL" id="EGG11891.1"/>
    </source>
</evidence>
<name>F4R6J3_MELLP</name>
<keyword evidence="3" id="KW-1185">Reference proteome</keyword>
<feature type="region of interest" description="Disordered" evidence="1">
    <location>
        <begin position="54"/>
        <end position="78"/>
    </location>
</feature>
<proteinExistence type="predicted"/>
<dbReference type="GeneID" id="18935055"/>
<dbReference type="InParanoid" id="F4R6J3"/>
<reference evidence="3" key="1">
    <citation type="journal article" date="2011" name="Proc. Natl. Acad. Sci. U.S.A.">
        <title>Obligate biotrophy features unraveled by the genomic analysis of rust fungi.</title>
        <authorList>
            <person name="Duplessis S."/>
            <person name="Cuomo C.A."/>
            <person name="Lin Y.-C."/>
            <person name="Aerts A."/>
            <person name="Tisserant E."/>
            <person name="Veneault-Fourrey C."/>
            <person name="Joly D.L."/>
            <person name="Hacquard S."/>
            <person name="Amselem J."/>
            <person name="Cantarel B.L."/>
            <person name="Chiu R."/>
            <person name="Coutinho P.M."/>
            <person name="Feau N."/>
            <person name="Field M."/>
            <person name="Frey P."/>
            <person name="Gelhaye E."/>
            <person name="Goldberg J."/>
            <person name="Grabherr M.G."/>
            <person name="Kodira C.D."/>
            <person name="Kohler A."/>
            <person name="Kuees U."/>
            <person name="Lindquist E.A."/>
            <person name="Lucas S.M."/>
            <person name="Mago R."/>
            <person name="Mauceli E."/>
            <person name="Morin E."/>
            <person name="Murat C."/>
            <person name="Pangilinan J.L."/>
            <person name="Park R."/>
            <person name="Pearson M."/>
            <person name="Quesneville H."/>
            <person name="Rouhier N."/>
            <person name="Sakthikumar S."/>
            <person name="Salamov A.A."/>
            <person name="Schmutz J."/>
            <person name="Selles B."/>
            <person name="Shapiro H."/>
            <person name="Tanguay P."/>
            <person name="Tuskan G.A."/>
            <person name="Henrissat B."/>
            <person name="Van de Peer Y."/>
            <person name="Rouze P."/>
            <person name="Ellis J.G."/>
            <person name="Dodds P.N."/>
            <person name="Schein J.E."/>
            <person name="Zhong S."/>
            <person name="Hamelin R.C."/>
            <person name="Grigoriev I.V."/>
            <person name="Szabo L.J."/>
            <person name="Martin F."/>
        </authorList>
    </citation>
    <scope>NUCLEOTIDE SEQUENCE [LARGE SCALE GENOMIC DNA]</scope>
    <source>
        <strain evidence="3">98AG31 / pathotype 3-4-7</strain>
    </source>
</reference>
<feature type="region of interest" description="Disordered" evidence="1">
    <location>
        <begin position="120"/>
        <end position="220"/>
    </location>
</feature>
<feature type="compositionally biased region" description="Low complexity" evidence="1">
    <location>
        <begin position="161"/>
        <end position="173"/>
    </location>
</feature>
<protein>
    <submittedName>
        <fullName evidence="2">Uncharacterized protein</fullName>
    </submittedName>
</protein>
<dbReference type="OrthoDB" id="10334509at2759"/>
<feature type="compositionally biased region" description="Basic and acidic residues" evidence="1">
    <location>
        <begin position="135"/>
        <end position="144"/>
    </location>
</feature>
<feature type="compositionally biased region" description="Polar residues" evidence="1">
    <location>
        <begin position="54"/>
        <end position="66"/>
    </location>
</feature>
<feature type="region of interest" description="Disordered" evidence="1">
    <location>
        <begin position="267"/>
        <end position="294"/>
    </location>
</feature>
<feature type="compositionally biased region" description="Polar residues" evidence="1">
    <location>
        <begin position="145"/>
        <end position="156"/>
    </location>
</feature>
<evidence type="ECO:0000256" key="1">
    <source>
        <dbReference type="SAM" id="MobiDB-lite"/>
    </source>
</evidence>
<dbReference type="KEGG" id="mlr:MELLADRAFT_88991"/>
<dbReference type="RefSeq" id="XP_007404266.1">
    <property type="nucleotide sequence ID" value="XM_007404204.1"/>
</dbReference>